<dbReference type="Proteomes" id="UP000523863">
    <property type="component" value="Unassembled WGS sequence"/>
</dbReference>
<organism evidence="1 2">
    <name type="scientific">Neomicrococcus lactis</name>
    <dbReference type="NCBI Taxonomy" id="732241"/>
    <lineage>
        <taxon>Bacteria</taxon>
        <taxon>Bacillati</taxon>
        <taxon>Actinomycetota</taxon>
        <taxon>Actinomycetes</taxon>
        <taxon>Micrococcales</taxon>
        <taxon>Micrococcaceae</taxon>
        <taxon>Neomicrococcus</taxon>
    </lineage>
</organism>
<dbReference type="EMBL" id="JACHBL010000001">
    <property type="protein sequence ID" value="MBB5598210.1"/>
    <property type="molecule type" value="Genomic_DNA"/>
</dbReference>
<gene>
    <name evidence="1" type="ORF">BKA12_001290</name>
</gene>
<keyword evidence="2" id="KW-1185">Reference proteome</keyword>
<sequence length="206" mass="22858">MGVLPWGTDALRINTEYSVASKHIDLLRVGRQPLEYDDDVLTLSDASQLGINFAGRPAFGSDESESQRNLYRALATTKSVLAFSNLVDGSKYTHPTKEYVTGRWLDALASGAAIGGAFPNTETSRSLVPEVGRFDVNALDRSRGLGEVRSWLQSWSEDKASVLRKHAVDHLDWRYRLASIDAHLDLGSRQLKEEIQQLKQLSSRLG</sequence>
<proteinExistence type="predicted"/>
<name>A0A7W8YBI0_9MICC</name>
<dbReference type="AlphaFoldDB" id="A0A7W8YBI0"/>
<comment type="caution">
    <text evidence="1">The sequence shown here is derived from an EMBL/GenBank/DDBJ whole genome shotgun (WGS) entry which is preliminary data.</text>
</comment>
<protein>
    <submittedName>
        <fullName evidence="1">Uncharacterized protein</fullName>
    </submittedName>
</protein>
<accession>A0A7W8YBI0</accession>
<evidence type="ECO:0000313" key="2">
    <source>
        <dbReference type="Proteomes" id="UP000523863"/>
    </source>
</evidence>
<evidence type="ECO:0000313" key="1">
    <source>
        <dbReference type="EMBL" id="MBB5598210.1"/>
    </source>
</evidence>
<reference evidence="1 2" key="1">
    <citation type="submission" date="2020-08" db="EMBL/GenBank/DDBJ databases">
        <title>Sequencing the genomes of 1000 actinobacteria strains.</title>
        <authorList>
            <person name="Klenk H.-P."/>
        </authorList>
    </citation>
    <scope>NUCLEOTIDE SEQUENCE [LARGE SCALE GENOMIC DNA]</scope>
    <source>
        <strain evidence="1 2">DSM 23694</strain>
    </source>
</reference>